<feature type="compositionally biased region" description="Polar residues" evidence="3">
    <location>
        <begin position="1057"/>
        <end position="1066"/>
    </location>
</feature>
<feature type="region of interest" description="Disordered" evidence="3">
    <location>
        <begin position="1620"/>
        <end position="1639"/>
    </location>
</feature>
<feature type="compositionally biased region" description="Low complexity" evidence="3">
    <location>
        <begin position="640"/>
        <end position="662"/>
    </location>
</feature>
<dbReference type="SMART" id="SM00368">
    <property type="entry name" value="LRR_RI"/>
    <property type="match status" value="6"/>
</dbReference>
<keyword evidence="1" id="KW-0433">Leucine-rich repeat</keyword>
<evidence type="ECO:0000256" key="3">
    <source>
        <dbReference type="SAM" id="MobiDB-lite"/>
    </source>
</evidence>
<keyword evidence="5" id="KW-1185">Reference proteome</keyword>
<feature type="compositionally biased region" description="Basic and acidic residues" evidence="3">
    <location>
        <begin position="1831"/>
        <end position="1842"/>
    </location>
</feature>
<dbReference type="PANTHER" id="PTHR24112">
    <property type="entry name" value="LEUCINE-RICH REPEAT, ISOFORM F-RELATED"/>
    <property type="match status" value="1"/>
</dbReference>
<dbReference type="SUPFAM" id="SSF52047">
    <property type="entry name" value="RNI-like"/>
    <property type="match status" value="1"/>
</dbReference>
<feature type="region of interest" description="Disordered" evidence="3">
    <location>
        <begin position="1830"/>
        <end position="1850"/>
    </location>
</feature>
<feature type="region of interest" description="Disordered" evidence="3">
    <location>
        <begin position="594"/>
        <end position="622"/>
    </location>
</feature>
<name>A0A836EY35_9HYME</name>
<gene>
    <name evidence="4" type="primary">Ppp1r37</name>
    <name evidence="4" type="ORF">G6Z78_0010090</name>
</gene>
<reference evidence="4" key="1">
    <citation type="submission" date="2020-02" db="EMBL/GenBank/DDBJ databases">
        <title>Relaxed selection underlies rapid genomic changes in the transitions from sociality to social parasitism in ants.</title>
        <authorList>
            <person name="Bi X."/>
        </authorList>
    </citation>
    <scope>NUCLEOTIDE SEQUENCE</scope>
    <source>
        <strain evidence="4">BGI-DK2014c</strain>
        <tissue evidence="4">Whole body</tissue>
    </source>
</reference>
<feature type="non-terminal residue" evidence="4">
    <location>
        <position position="1879"/>
    </location>
</feature>
<feature type="compositionally biased region" description="Basic and acidic residues" evidence="3">
    <location>
        <begin position="753"/>
        <end position="772"/>
    </location>
</feature>
<evidence type="ECO:0000256" key="1">
    <source>
        <dbReference type="ARBA" id="ARBA00022614"/>
    </source>
</evidence>
<accession>A0A836EY35</accession>
<proteinExistence type="predicted"/>
<dbReference type="Gene3D" id="3.80.10.10">
    <property type="entry name" value="Ribonuclease Inhibitor"/>
    <property type="match status" value="1"/>
</dbReference>
<feature type="region of interest" description="Disordered" evidence="3">
    <location>
        <begin position="1047"/>
        <end position="1066"/>
    </location>
</feature>
<evidence type="ECO:0000313" key="4">
    <source>
        <dbReference type="EMBL" id="KAG5322514.1"/>
    </source>
</evidence>
<dbReference type="Proteomes" id="UP000668214">
    <property type="component" value="Unassembled WGS sequence"/>
</dbReference>
<feature type="non-terminal residue" evidence="4">
    <location>
        <position position="1"/>
    </location>
</feature>
<feature type="region of interest" description="Disordered" evidence="3">
    <location>
        <begin position="1"/>
        <end position="76"/>
    </location>
</feature>
<dbReference type="EMBL" id="JAANIA010000992">
    <property type="protein sequence ID" value="KAG5322514.1"/>
    <property type="molecule type" value="Genomic_DNA"/>
</dbReference>
<feature type="compositionally biased region" description="Low complexity" evidence="3">
    <location>
        <begin position="36"/>
        <end position="47"/>
    </location>
</feature>
<organism evidence="4 5">
    <name type="scientific">Pseudoatta argentina</name>
    <dbReference type="NCBI Taxonomy" id="621737"/>
    <lineage>
        <taxon>Eukaryota</taxon>
        <taxon>Metazoa</taxon>
        <taxon>Ecdysozoa</taxon>
        <taxon>Arthropoda</taxon>
        <taxon>Hexapoda</taxon>
        <taxon>Insecta</taxon>
        <taxon>Pterygota</taxon>
        <taxon>Neoptera</taxon>
        <taxon>Endopterygota</taxon>
        <taxon>Hymenoptera</taxon>
        <taxon>Apocrita</taxon>
        <taxon>Aculeata</taxon>
        <taxon>Formicoidea</taxon>
        <taxon>Formicidae</taxon>
        <taxon>Myrmicinae</taxon>
        <taxon>Pseudoatta</taxon>
    </lineage>
</organism>
<protein>
    <submittedName>
        <fullName evidence="4">PPR37 phosphatase</fullName>
    </submittedName>
</protein>
<dbReference type="InterPro" id="IPR032675">
    <property type="entry name" value="LRR_dom_sf"/>
</dbReference>
<evidence type="ECO:0000256" key="2">
    <source>
        <dbReference type="ARBA" id="ARBA00022737"/>
    </source>
</evidence>
<dbReference type="InterPro" id="IPR051279">
    <property type="entry name" value="PP1-Reg/Actin-Interact_Protein"/>
</dbReference>
<keyword evidence="2" id="KW-0677">Repeat</keyword>
<feature type="region of interest" description="Disordered" evidence="3">
    <location>
        <begin position="750"/>
        <end position="772"/>
    </location>
</feature>
<feature type="compositionally biased region" description="Pro residues" evidence="3">
    <location>
        <begin position="607"/>
        <end position="621"/>
    </location>
</feature>
<feature type="compositionally biased region" description="Pro residues" evidence="3">
    <location>
        <begin position="48"/>
        <end position="58"/>
    </location>
</feature>
<sequence>MSEGADSVTHTHGDTLTTLGNERERDATTPSPSPSEPSSLSLFSSTLTPPPLPLPPSPTATTCTGRRPRFGTGGLPSSPYVWIDGRQLRSALAWTKKRTPRRVSFPLNDSHLVTGYLEPDNPWRHTENVNREDLIFAYKESCARHATKPLQNVLVQLENLDISHDRCEELNLRGEILNQNHIEPLEEILKRVQFNKIILEKTFLTDESSVILFDMMEYYESTRHLNISSNPEIGVRGWQACSHMIKKTESLEEFEAGDIKFDELNMNTLTRALRVVCHLQILKLENCGLSGRAIIMLVTALKINSGIRELYLADNGLDLYDAIQLGSLLRMNNQLQLLDISNNNVQDDGVRDILEGLINQVNEDKTGKGLSILILWNNRLTKKSSPYFSRIIALSKTLETLNIGQNMLTDETLSIVNESLKQNRVLLQLGMQSTELTCDGIITLAEIMETNQVLQVKFSLMLSMFRCVLYHTFLLQRIDLRDNTIQMRGMHALVNVMKKNKTITQIDLDDKPRIRIDGPLHEYRIMAAEIRNYCSQNEERRLLEESTEDVESPRHSSRLLNASSRKISLTCQTLPSPSRSVMLAADELATRMLEPKRTSGGRLRSPAPSPIPSPVASPIPSPSRNRFVVCRVSEASLRSADSSVSSSPVTPPSLGSSPSFFPNTSGGPSRFRVSVVESAGADCSSPKSVVASSSGSSVTIGFNVTLNTADSDDRGSATKMDTHVTQAANDSTTASVDTLNVVATSTKMSPNEDIAKSEDSCDKGTKGKEERSDVYQAEQRFWTDKSITGTCRSERDAVTKAEEERLRIVHTSTKELQVPAYPNEDTASMRINVVEDKALIKLSSDDTSELRVNRTTSEGLSSCALESSVSTTSTHIAESHSREQANTLVQRHKSSLEKLLSLFQHPGQFFSDSSSAAADTKSSLQENVSGMMALGDKLQQYLKEGRTKINTESSWSSEPGSLLKNRSVRVNVSQLQSLTNIFASFKLEPQSSLIEHNTKFFGQEKDQNTNVREKDLEKSTEVEIARINKEDLFNQKKNQVVRDDGNNLIGQEVGKGNSRSQERNQITENDESSLIVKENNQIIVRNDEDDLFVQENNEVGRKDEEKSFNDIKDDEKNLIGQEENQVLNDESNLFVQIKNQVVKTERDLEDQEKEEVIRSTNKSFEKTQIIEDNENVQDQGRDEIANNNEHYLINLEKMSARSSENLEDQDNRIARNDEKDSMDIQIVHINEKSVTEDSVRCTDKLQWTKSDLSDRLLPESVQSKDDFVDNLVLDSGYVEPDVAASTLPASKSTVCIDIKLMDVAGYSALELSKTDSTGCNDFISNDENRGERNDAQNLGHIERNNIERLKRDNLEDLEYDGAKVLGNNDTECLKHNDAVGGANALTARTCDTTTDSINQTSDNSFPICNIGHDRKTVDSVSTTKLSTNSDDDVGMIKYSPGNYGMSWNDIWASSTLTDDVEVPSRSLKDVDSEHLNEEVTNSMCCVVDQDRRCESIKRKEEKEELVEVFDNDACRISADHKSTSVNIKVELCESVTTNSGSQKALGEHLEGQSFMPNNVDTHRTILKETEAEEQLEDVDDSRRIDPTILVTPSYETSANLDKSDAEELIFCMTDISTDGTSIEDELSPSVPSRSSPNEGAKVTESYFELSASRTTSTSTLLIENPESMHRNSQDSDIEETVLTIDDAVVGTVDTHPLPPPRSSLQESVDSGIESECSSICIKAEPAAERTLEVGMVPKRPSRDDTGVDDDNDEYGEFTSDFLAREAGLVDNNSINDGVAHSYLNSIKCTVVSTARPVSDEDVAHSPAAVHGTSLWDKENTLFFAARNNAAQKEEKKAKDSKGNKASASECNVDDDEIDELKEVMMQLEPKYRRYANWRI</sequence>
<dbReference type="PANTHER" id="PTHR24112:SF9">
    <property type="entry name" value="PROTEIN PHOSPHATASE 1 REGULATORY SUBUNIT 37"/>
    <property type="match status" value="1"/>
</dbReference>
<feature type="region of interest" description="Disordered" evidence="3">
    <location>
        <begin position="640"/>
        <end position="665"/>
    </location>
</feature>
<comment type="caution">
    <text evidence="4">The sequence shown here is derived from an EMBL/GenBank/DDBJ whole genome shotgun (WGS) entry which is preliminary data.</text>
</comment>
<evidence type="ECO:0000313" key="5">
    <source>
        <dbReference type="Proteomes" id="UP000668214"/>
    </source>
</evidence>